<organism evidence="8 9">
    <name type="scientific">Carex littledalei</name>
    <dbReference type="NCBI Taxonomy" id="544730"/>
    <lineage>
        <taxon>Eukaryota</taxon>
        <taxon>Viridiplantae</taxon>
        <taxon>Streptophyta</taxon>
        <taxon>Embryophyta</taxon>
        <taxon>Tracheophyta</taxon>
        <taxon>Spermatophyta</taxon>
        <taxon>Magnoliopsida</taxon>
        <taxon>Liliopsida</taxon>
        <taxon>Poales</taxon>
        <taxon>Cyperaceae</taxon>
        <taxon>Cyperoideae</taxon>
        <taxon>Cariceae</taxon>
        <taxon>Carex</taxon>
        <taxon>Carex subgen. Euthyceras</taxon>
    </lineage>
</organism>
<feature type="coiled-coil region" evidence="6">
    <location>
        <begin position="149"/>
        <end position="176"/>
    </location>
</feature>
<keyword evidence="5" id="KW-0611">Plant defense</keyword>
<evidence type="ECO:0000256" key="2">
    <source>
        <dbReference type="ARBA" id="ARBA00022614"/>
    </source>
</evidence>
<evidence type="ECO:0000256" key="6">
    <source>
        <dbReference type="SAM" id="Coils"/>
    </source>
</evidence>
<reference evidence="8" key="1">
    <citation type="submission" date="2020-01" db="EMBL/GenBank/DDBJ databases">
        <title>Genome sequence of Kobresia littledalei, the first chromosome-level genome in the family Cyperaceae.</title>
        <authorList>
            <person name="Qu G."/>
        </authorList>
    </citation>
    <scope>NUCLEOTIDE SEQUENCE</scope>
    <source>
        <strain evidence="8">C.B.Clarke</strain>
        <tissue evidence="8">Leaf</tissue>
    </source>
</reference>
<dbReference type="SUPFAM" id="SSF52058">
    <property type="entry name" value="L domain-like"/>
    <property type="match status" value="1"/>
</dbReference>
<dbReference type="EMBL" id="SWLB01000001">
    <property type="protein sequence ID" value="KAF3342042.1"/>
    <property type="molecule type" value="Genomic_DNA"/>
</dbReference>
<protein>
    <submittedName>
        <fullName evidence="8">Adenylate cyclase regulatory protein</fullName>
    </submittedName>
</protein>
<keyword evidence="3" id="KW-0677">Repeat</keyword>
<gene>
    <name evidence="8" type="ORF">FCM35_KLT00680</name>
</gene>
<feature type="domain" description="Disease resistance N-terminal" evidence="7">
    <location>
        <begin position="15"/>
        <end position="103"/>
    </location>
</feature>
<dbReference type="Gene3D" id="3.80.10.10">
    <property type="entry name" value="Ribonuclease Inhibitor"/>
    <property type="match status" value="1"/>
</dbReference>
<dbReference type="OrthoDB" id="676834at2759"/>
<accession>A0A833VIH1</accession>
<dbReference type="AlphaFoldDB" id="A0A833VIH1"/>
<feature type="coiled-coil region" evidence="6">
    <location>
        <begin position="585"/>
        <end position="629"/>
    </location>
</feature>
<dbReference type="Gene3D" id="1.20.5.4130">
    <property type="match status" value="2"/>
</dbReference>
<dbReference type="Pfam" id="PF18052">
    <property type="entry name" value="Rx_N"/>
    <property type="match status" value="2"/>
</dbReference>
<evidence type="ECO:0000256" key="1">
    <source>
        <dbReference type="ARBA" id="ARBA00008894"/>
    </source>
</evidence>
<evidence type="ECO:0000313" key="9">
    <source>
        <dbReference type="Proteomes" id="UP000623129"/>
    </source>
</evidence>
<evidence type="ECO:0000259" key="7">
    <source>
        <dbReference type="Pfam" id="PF18052"/>
    </source>
</evidence>
<keyword evidence="6" id="KW-0175">Coiled coil</keyword>
<evidence type="ECO:0000313" key="8">
    <source>
        <dbReference type="EMBL" id="KAF3342042.1"/>
    </source>
</evidence>
<feature type="domain" description="Disease resistance N-terminal" evidence="7">
    <location>
        <begin position="557"/>
        <end position="638"/>
    </location>
</feature>
<evidence type="ECO:0000256" key="4">
    <source>
        <dbReference type="ARBA" id="ARBA00022741"/>
    </source>
</evidence>
<keyword evidence="2" id="KW-0433">Leucine-rich repeat</keyword>
<proteinExistence type="inferred from homology"/>
<evidence type="ECO:0000256" key="3">
    <source>
        <dbReference type="ARBA" id="ARBA00022737"/>
    </source>
</evidence>
<sequence>MDPVSITFTAVGWLMKPLVEKAVAALLEAWAKRTGLGDDFKTLKKQLVQLHTLLTSARGLPTNNSSLKDLALELQQLVNKAENLLDELDYYRLEDQIQQTGNQEKVNCSNKSSAASSSSGFQLASRSILSILKGMSCCSAQDVQGCENRINLSQRMKDLAEQLQKSEEKVRKAVETESQVITVRNTEIKMAENEEAIVKVLECLEGENLSTIFNLDTLPSLISCSILDLLTKSKFLRAVRLDLCGPVQLHNCNFQNFVSLRTGIIRSTLYRKARQELSLCLDQSSSFKVVEVLALQELSSLRSLEISHIPSLESFHELSSLSFLAISHISSMESFHENLVIPHLHTLEISHIPSLESLDLHSFVALEELVIEECQSLTSLTFGDQLVRLRNLEIVSCKTLSSIKGLKSWVNLKELHFRKCPGFIAAWDSASKEIERTEPDFSLSLWEINGDSLALLTLPICKQLTSLEYFYLEVSAFTEEHEVSPQLLTSIDFDLFPSLKELQISFPHIDYLPTSSCTEITDECKKLRNIKEVHFDDLPLKPSIMDPLSIAAIGWLMSALVSKAVTALLEAWAKRIGLGIEFKILKDQLRKLGALLKSARRLETENSYLDDLVQELQQLAYRAENLLDELDYYRLQDEIQHRGT</sequence>
<dbReference type="InterPro" id="IPR032675">
    <property type="entry name" value="LRR_dom_sf"/>
</dbReference>
<dbReference type="InterPro" id="IPR041118">
    <property type="entry name" value="Rx_N"/>
</dbReference>
<feature type="coiled-coil region" evidence="6">
    <location>
        <begin position="64"/>
        <end position="94"/>
    </location>
</feature>
<name>A0A833VIH1_9POAL</name>
<dbReference type="GO" id="GO:0000166">
    <property type="term" value="F:nucleotide binding"/>
    <property type="evidence" value="ECO:0007669"/>
    <property type="project" value="UniProtKB-KW"/>
</dbReference>
<evidence type="ECO:0000256" key="5">
    <source>
        <dbReference type="ARBA" id="ARBA00022821"/>
    </source>
</evidence>
<dbReference type="GO" id="GO:0006952">
    <property type="term" value="P:defense response"/>
    <property type="evidence" value="ECO:0007669"/>
    <property type="project" value="UniProtKB-KW"/>
</dbReference>
<keyword evidence="4" id="KW-0547">Nucleotide-binding</keyword>
<keyword evidence="9" id="KW-1185">Reference proteome</keyword>
<dbReference type="Proteomes" id="UP000623129">
    <property type="component" value="Unassembled WGS sequence"/>
</dbReference>
<comment type="caution">
    <text evidence="8">The sequence shown here is derived from an EMBL/GenBank/DDBJ whole genome shotgun (WGS) entry which is preliminary data.</text>
</comment>
<comment type="similarity">
    <text evidence="1">Belongs to the disease resistance NB-LRR family.</text>
</comment>